<evidence type="ECO:0000313" key="4">
    <source>
        <dbReference type="Proteomes" id="UP000187191"/>
    </source>
</evidence>
<evidence type="ECO:0000256" key="1">
    <source>
        <dbReference type="SAM" id="Phobius"/>
    </source>
</evidence>
<accession>A0A1P8TI21</accession>
<gene>
    <name evidence="2" type="ORF">A7J05_17470</name>
    <name evidence="3" type="ORF">I8755_19910</name>
</gene>
<dbReference type="EMBL" id="CP065959">
    <property type="protein sequence ID" value="QQC90423.1"/>
    <property type="molecule type" value="Genomic_DNA"/>
</dbReference>
<evidence type="ECO:0000313" key="5">
    <source>
        <dbReference type="Proteomes" id="UP000596130"/>
    </source>
</evidence>
<dbReference type="KEGG" id="ssia:A7J05_17470"/>
<reference evidence="3 5" key="2">
    <citation type="submission" date="2020-12" db="EMBL/GenBank/DDBJ databases">
        <title>Identification and biosynthesis of polyene macrolides produced by Streptomyces alfalfae Men-myco-93-63.</title>
        <authorList>
            <person name="Liu D."/>
            <person name="Li Y."/>
            <person name="Liu L."/>
            <person name="Han X."/>
            <person name="Shen F."/>
        </authorList>
    </citation>
    <scope>NUCLEOTIDE SEQUENCE [LARGE SCALE GENOMIC DNA]</scope>
    <source>
        <strain evidence="3 5">Men-myco-93-63</strain>
    </source>
</reference>
<organism evidence="3 5">
    <name type="scientific">Streptomyces alfalfae</name>
    <dbReference type="NCBI Taxonomy" id="1642299"/>
    <lineage>
        <taxon>Bacteria</taxon>
        <taxon>Bacillati</taxon>
        <taxon>Actinomycetota</taxon>
        <taxon>Actinomycetes</taxon>
        <taxon>Kitasatosporales</taxon>
        <taxon>Streptomycetaceae</taxon>
        <taxon>Streptomyces</taxon>
    </lineage>
</organism>
<reference evidence="2 4" key="1">
    <citation type="submission" date="2016-05" db="EMBL/GenBank/DDBJ databases">
        <authorList>
            <person name="Gu J."/>
        </authorList>
    </citation>
    <scope>NUCLEOTIDE SEQUENCE [LARGE SCALE GENOMIC DNA]</scope>
    <source>
        <strain evidence="2 4">ACCC40021</strain>
    </source>
</reference>
<keyword evidence="4" id="KW-1185">Reference proteome</keyword>
<sequence>MAHAAPLRHAPASRSGSTAARALPLLLGLAYGFWVATNAIHGGPVTAGKVLLGVLSGLVLTALVTALHRVGGKLPPGPRALSWAVLTGTALGFLYNQSGRSVLACAVVSLAVAAGTFVMTYYHYCTART</sequence>
<dbReference type="RefSeq" id="WP_076685270.1">
    <property type="nucleotide sequence ID" value="NZ_CP015588.1"/>
</dbReference>
<name>A0A1P8TI21_9ACTN</name>
<feature type="transmembrane region" description="Helical" evidence="1">
    <location>
        <begin position="21"/>
        <end position="41"/>
    </location>
</feature>
<protein>
    <submittedName>
        <fullName evidence="3">Uncharacterized protein</fullName>
    </submittedName>
</protein>
<dbReference type="Proteomes" id="UP000187191">
    <property type="component" value="Chromosome"/>
</dbReference>
<feature type="transmembrane region" description="Helical" evidence="1">
    <location>
        <begin position="101"/>
        <end position="124"/>
    </location>
</feature>
<dbReference type="AlphaFoldDB" id="A0A1P8TI21"/>
<dbReference type="Proteomes" id="UP000596130">
    <property type="component" value="Chromosome"/>
</dbReference>
<evidence type="ECO:0000313" key="2">
    <source>
        <dbReference type="EMBL" id="APY87278.1"/>
    </source>
</evidence>
<dbReference type="OrthoDB" id="4233344at2"/>
<keyword evidence="1" id="KW-0812">Transmembrane</keyword>
<evidence type="ECO:0000313" key="3">
    <source>
        <dbReference type="EMBL" id="QQC90423.1"/>
    </source>
</evidence>
<keyword evidence="1" id="KW-1133">Transmembrane helix</keyword>
<feature type="transmembrane region" description="Helical" evidence="1">
    <location>
        <begin position="47"/>
        <end position="68"/>
    </location>
</feature>
<dbReference type="EMBL" id="CP015588">
    <property type="protein sequence ID" value="APY87278.1"/>
    <property type="molecule type" value="Genomic_DNA"/>
</dbReference>
<proteinExistence type="predicted"/>
<keyword evidence="1" id="KW-0472">Membrane</keyword>